<proteinExistence type="predicted"/>
<comment type="subcellular location">
    <subcellularLocation>
        <location evidence="1">Membrane</location>
        <topology evidence="1">Multi-pass membrane protein</topology>
    </subcellularLocation>
</comment>
<dbReference type="EMBL" id="DXGH01000055">
    <property type="protein sequence ID" value="HIW81884.1"/>
    <property type="molecule type" value="Genomic_DNA"/>
</dbReference>
<dbReference type="Proteomes" id="UP000824265">
    <property type="component" value="Unassembled WGS sequence"/>
</dbReference>
<protein>
    <submittedName>
        <fullName evidence="6">ABC transporter permease</fullName>
    </submittedName>
</protein>
<keyword evidence="2 5" id="KW-0812">Transmembrane</keyword>
<organism evidence="6 7">
    <name type="scientific">Candidatus Acetatifactor stercoripullorum</name>
    <dbReference type="NCBI Taxonomy" id="2838414"/>
    <lineage>
        <taxon>Bacteria</taxon>
        <taxon>Bacillati</taxon>
        <taxon>Bacillota</taxon>
        <taxon>Clostridia</taxon>
        <taxon>Lachnospirales</taxon>
        <taxon>Lachnospiraceae</taxon>
        <taxon>Acetatifactor</taxon>
    </lineage>
</organism>
<dbReference type="PANTHER" id="PTHR31746:SF2">
    <property type="entry name" value="TRANSMEMBRANE PROTEIN 229A"/>
    <property type="match status" value="1"/>
</dbReference>
<feature type="transmembrane region" description="Helical" evidence="5">
    <location>
        <begin position="70"/>
        <end position="91"/>
    </location>
</feature>
<dbReference type="AlphaFoldDB" id="A0A9D1UBL9"/>
<keyword evidence="4 5" id="KW-0472">Membrane</keyword>
<evidence type="ECO:0000256" key="3">
    <source>
        <dbReference type="ARBA" id="ARBA00022989"/>
    </source>
</evidence>
<reference evidence="6" key="1">
    <citation type="journal article" date="2021" name="PeerJ">
        <title>Extensive microbial diversity within the chicken gut microbiome revealed by metagenomics and culture.</title>
        <authorList>
            <person name="Gilroy R."/>
            <person name="Ravi A."/>
            <person name="Getino M."/>
            <person name="Pursley I."/>
            <person name="Horton D.L."/>
            <person name="Alikhan N.F."/>
            <person name="Baker D."/>
            <person name="Gharbi K."/>
            <person name="Hall N."/>
            <person name="Watson M."/>
            <person name="Adriaenssens E.M."/>
            <person name="Foster-Nyarko E."/>
            <person name="Jarju S."/>
            <person name="Secka A."/>
            <person name="Antonio M."/>
            <person name="Oren A."/>
            <person name="Chaudhuri R.R."/>
            <person name="La Ragione R."/>
            <person name="Hildebrand F."/>
            <person name="Pallen M.J."/>
        </authorList>
    </citation>
    <scope>NUCLEOTIDE SEQUENCE</scope>
    <source>
        <strain evidence="6">CHK195-6426</strain>
    </source>
</reference>
<dbReference type="PANTHER" id="PTHR31746">
    <property type="entry name" value="TRANSMEMBRANE PROTEIN 229 FAMILY MEMBER"/>
    <property type="match status" value="1"/>
</dbReference>
<reference evidence="6" key="2">
    <citation type="submission" date="2021-04" db="EMBL/GenBank/DDBJ databases">
        <authorList>
            <person name="Gilroy R."/>
        </authorList>
    </citation>
    <scope>NUCLEOTIDE SEQUENCE</scope>
    <source>
        <strain evidence="6">CHK195-6426</strain>
    </source>
</reference>
<feature type="transmembrane region" description="Helical" evidence="5">
    <location>
        <begin position="111"/>
        <end position="130"/>
    </location>
</feature>
<dbReference type="Pfam" id="PF06541">
    <property type="entry name" value="ABC_trans_CmpB"/>
    <property type="match status" value="1"/>
</dbReference>
<evidence type="ECO:0000256" key="5">
    <source>
        <dbReference type="SAM" id="Phobius"/>
    </source>
</evidence>
<evidence type="ECO:0000313" key="6">
    <source>
        <dbReference type="EMBL" id="HIW81884.1"/>
    </source>
</evidence>
<evidence type="ECO:0000256" key="1">
    <source>
        <dbReference type="ARBA" id="ARBA00004141"/>
    </source>
</evidence>
<dbReference type="GO" id="GO:0016020">
    <property type="term" value="C:membrane"/>
    <property type="evidence" value="ECO:0007669"/>
    <property type="project" value="UniProtKB-SubCell"/>
</dbReference>
<gene>
    <name evidence="6" type="ORF">H9742_10295</name>
</gene>
<sequence length="149" mass="17315">MKKAFKTFLHNFIRCGITGWCMEILFTSLDSFRRRDMKLRGNTSVWMFPIYGCAAFLAPLGRLLSKKSVWIRGLTYMSLIFSTEYITGSLLNRRTLCPWDYGRSRWNIKRLIRLDYAPFWFLAGLLFEGLTSPAAKDRTDNGPVLTNSH</sequence>
<keyword evidence="3 5" id="KW-1133">Transmembrane helix</keyword>
<comment type="caution">
    <text evidence="6">The sequence shown here is derived from an EMBL/GenBank/DDBJ whole genome shotgun (WGS) entry which is preliminary data.</text>
</comment>
<evidence type="ECO:0000256" key="4">
    <source>
        <dbReference type="ARBA" id="ARBA00023136"/>
    </source>
</evidence>
<feature type="transmembrane region" description="Helical" evidence="5">
    <location>
        <begin position="43"/>
        <end position="64"/>
    </location>
</feature>
<evidence type="ECO:0000313" key="7">
    <source>
        <dbReference type="Proteomes" id="UP000824265"/>
    </source>
</evidence>
<name>A0A9D1UBL9_9FIRM</name>
<accession>A0A9D1UBL9</accession>
<dbReference type="InterPro" id="IPR010540">
    <property type="entry name" value="CmpB_TMEM229"/>
</dbReference>
<evidence type="ECO:0000256" key="2">
    <source>
        <dbReference type="ARBA" id="ARBA00022692"/>
    </source>
</evidence>